<evidence type="ECO:0000313" key="1">
    <source>
        <dbReference type="EMBL" id="MDH1332897.1"/>
    </source>
</evidence>
<dbReference type="EMBL" id="JAOCEK010000001">
    <property type="protein sequence ID" value="MDH1332897.1"/>
    <property type="molecule type" value="Genomic_DNA"/>
</dbReference>
<organism evidence="1 2">
    <name type="scientific">Comamonas thiooxydans</name>
    <dbReference type="NCBI Taxonomy" id="363952"/>
    <lineage>
        <taxon>Bacteria</taxon>
        <taxon>Pseudomonadati</taxon>
        <taxon>Pseudomonadota</taxon>
        <taxon>Betaproteobacteria</taxon>
        <taxon>Burkholderiales</taxon>
        <taxon>Comamonadaceae</taxon>
        <taxon>Comamonas</taxon>
    </lineage>
</organism>
<dbReference type="AlphaFoldDB" id="A0AA42TMK5"/>
<protein>
    <submittedName>
        <fullName evidence="1">Uncharacterized protein</fullName>
    </submittedName>
</protein>
<evidence type="ECO:0000313" key="2">
    <source>
        <dbReference type="Proteomes" id="UP001161065"/>
    </source>
</evidence>
<dbReference type="Proteomes" id="UP001161065">
    <property type="component" value="Unassembled WGS sequence"/>
</dbReference>
<proteinExistence type="predicted"/>
<name>A0AA42TMK5_9BURK</name>
<accession>A0AA42TMK5</accession>
<comment type="caution">
    <text evidence="1">The sequence shown here is derived from an EMBL/GenBank/DDBJ whole genome shotgun (WGS) entry which is preliminary data.</text>
</comment>
<dbReference type="RefSeq" id="WP_280006580.1">
    <property type="nucleotide sequence ID" value="NZ_JAOCEK010000001.1"/>
</dbReference>
<gene>
    <name evidence="1" type="ORF">N5D63_01930</name>
</gene>
<reference evidence="1" key="1">
    <citation type="submission" date="2022-09" db="EMBL/GenBank/DDBJ databases">
        <title>Intensive care unit water sources are persistently colonized with multi-drug resistant bacteria and are the site of extensive horizontal gene transfer of antibiotic resistance genes.</title>
        <authorList>
            <person name="Diorio-Toth L."/>
        </authorList>
    </citation>
    <scope>NUCLEOTIDE SEQUENCE</scope>
    <source>
        <strain evidence="1">GD03832</strain>
    </source>
</reference>
<sequence length="233" mass="25167">MFISDEAFLNLAKPIKAVAHIGCNEGLGFISGIGCELILGMGGFSLCRQNREFKLNQALAQSSQALVAIKTAFVLSYPTEAGISPRRATHFLSPESKQRAQPDCLRPCASLRANLRHAILSAMRQNSLCATRAAQTGCRKFVHDALALCGANARSPNRVPQAQTHGWEQAASKSCGEIGFYLNHKLRLQLSNLMEAIFRYLAPCAHACNGGLLRLASAPQSADASCSNLRQRV</sequence>